<keyword evidence="1" id="KW-0479">Metal-binding</keyword>
<dbReference type="SUPFAM" id="SSF51197">
    <property type="entry name" value="Clavaminate synthase-like"/>
    <property type="match status" value="1"/>
</dbReference>
<reference evidence="3" key="1">
    <citation type="submission" date="2021-01" db="EMBL/GenBank/DDBJ databases">
        <authorList>
            <person name="Corre E."/>
            <person name="Pelletier E."/>
            <person name="Niang G."/>
            <person name="Scheremetjew M."/>
            <person name="Finn R."/>
            <person name="Kale V."/>
            <person name="Holt S."/>
            <person name="Cochrane G."/>
            <person name="Meng A."/>
            <person name="Brown T."/>
            <person name="Cohen L."/>
        </authorList>
    </citation>
    <scope>NUCLEOTIDE SEQUENCE</scope>
    <source>
        <strain evidence="3">Pbaha01</strain>
    </source>
</reference>
<name>A0A7S0A7N2_9DINO</name>
<keyword evidence="1" id="KW-0560">Oxidoreductase</keyword>
<feature type="domain" description="Fe2OG dioxygenase" evidence="2">
    <location>
        <begin position="158"/>
        <end position="267"/>
    </location>
</feature>
<evidence type="ECO:0000259" key="2">
    <source>
        <dbReference type="PROSITE" id="PS51471"/>
    </source>
</evidence>
<dbReference type="InterPro" id="IPR005123">
    <property type="entry name" value="Oxoglu/Fe-dep_dioxygenase_dom"/>
</dbReference>
<dbReference type="GO" id="GO:0046872">
    <property type="term" value="F:metal ion binding"/>
    <property type="evidence" value="ECO:0007669"/>
    <property type="project" value="UniProtKB-KW"/>
</dbReference>
<gene>
    <name evidence="3" type="ORF">PBAH0796_LOCUS10361</name>
</gene>
<dbReference type="PROSITE" id="PS51471">
    <property type="entry name" value="FE2OG_OXY"/>
    <property type="match status" value="1"/>
</dbReference>
<dbReference type="GO" id="GO:0016491">
    <property type="term" value="F:oxidoreductase activity"/>
    <property type="evidence" value="ECO:0007669"/>
    <property type="project" value="UniProtKB-KW"/>
</dbReference>
<sequence>MTGLILDQAPERNFEEPKRIIDGALAETGRSIEPAERRLATDGYSYTEDEFRTCFGEWWQWNWDRATPLALAQKPCGLLVAHVDAELAREVLKELLPHFDLGLVDRGVVEAGWSYYKGNYYEVNGEQISTTQEAQPLQHFPQMRLLIVSAMETLDAPPQDDLLGSRLNVICRRYESAKKDHIPMHFDKKDWFEEDVYGCVLANDSDRVLEFHDYGDSDEQPEAQCYLLPETPGTCFRQQGSARFQWKHGVAPLTRGERMSISWRWFKTEVQLEMAVDKDGP</sequence>
<comment type="similarity">
    <text evidence="1">Belongs to the iron/ascorbate-dependent oxidoreductase family.</text>
</comment>
<evidence type="ECO:0000256" key="1">
    <source>
        <dbReference type="RuleBase" id="RU003682"/>
    </source>
</evidence>
<dbReference type="InterPro" id="IPR037151">
    <property type="entry name" value="AlkB-like_sf"/>
</dbReference>
<evidence type="ECO:0000313" key="3">
    <source>
        <dbReference type="EMBL" id="CAD8354994.1"/>
    </source>
</evidence>
<proteinExistence type="inferred from homology"/>
<accession>A0A7S0A7N2</accession>
<protein>
    <recommendedName>
        <fullName evidence="2">Fe2OG dioxygenase domain-containing protein</fullName>
    </recommendedName>
</protein>
<organism evidence="3">
    <name type="scientific">Pyrodinium bahamense</name>
    <dbReference type="NCBI Taxonomy" id="73915"/>
    <lineage>
        <taxon>Eukaryota</taxon>
        <taxon>Sar</taxon>
        <taxon>Alveolata</taxon>
        <taxon>Dinophyceae</taxon>
        <taxon>Gonyaulacales</taxon>
        <taxon>Pyrocystaceae</taxon>
        <taxon>Pyrodinium</taxon>
    </lineage>
</organism>
<keyword evidence="1" id="KW-0408">Iron</keyword>
<dbReference type="EMBL" id="HBEG01017209">
    <property type="protein sequence ID" value="CAD8354994.1"/>
    <property type="molecule type" value="Transcribed_RNA"/>
</dbReference>
<dbReference type="AlphaFoldDB" id="A0A7S0A7N2"/>
<dbReference type="Gene3D" id="2.60.120.590">
    <property type="entry name" value="Alpha-ketoglutarate-dependent dioxygenase AlkB-like"/>
    <property type="match status" value="1"/>
</dbReference>